<evidence type="ECO:0000259" key="2">
    <source>
        <dbReference type="PROSITE" id="PS50010"/>
    </source>
</evidence>
<dbReference type="PhylomeDB" id="A7RJR9"/>
<evidence type="ECO:0000313" key="4">
    <source>
        <dbReference type="Proteomes" id="UP000001593"/>
    </source>
</evidence>
<dbReference type="InterPro" id="IPR036514">
    <property type="entry name" value="SGNH_hydro_sf"/>
</dbReference>
<dbReference type="eggNOG" id="KOG4424">
    <property type="taxonomic scope" value="Eukaryota"/>
</dbReference>
<dbReference type="GO" id="GO:0005737">
    <property type="term" value="C:cytoplasm"/>
    <property type="evidence" value="ECO:0000318"/>
    <property type="project" value="GO_Central"/>
</dbReference>
<feature type="domain" description="DH" evidence="2">
    <location>
        <begin position="199"/>
        <end position="375"/>
    </location>
</feature>
<dbReference type="InterPro" id="IPR000219">
    <property type="entry name" value="DH_dom"/>
</dbReference>
<dbReference type="GO" id="GO:0035556">
    <property type="term" value="P:intracellular signal transduction"/>
    <property type="evidence" value="ECO:0007669"/>
    <property type="project" value="InterPro"/>
</dbReference>
<dbReference type="SUPFAM" id="SSF48065">
    <property type="entry name" value="DBL homology domain (DH-domain)"/>
    <property type="match status" value="1"/>
</dbReference>
<feature type="region of interest" description="Disordered" evidence="1">
    <location>
        <begin position="102"/>
        <end position="121"/>
    </location>
</feature>
<dbReference type="EMBL" id="DS469514">
    <property type="protein sequence ID" value="EDO48317.1"/>
    <property type="molecule type" value="Genomic_DNA"/>
</dbReference>
<dbReference type="SMART" id="SM00325">
    <property type="entry name" value="RhoGEF"/>
    <property type="match status" value="1"/>
</dbReference>
<dbReference type="HOGENOM" id="CLU_551317_0_0_1"/>
<feature type="region of interest" description="Disordered" evidence="1">
    <location>
        <begin position="77"/>
        <end position="96"/>
    </location>
</feature>
<accession>A7RJR9</accession>
<dbReference type="InterPro" id="IPR051092">
    <property type="entry name" value="FYVE_RhoGEF_PH"/>
</dbReference>
<dbReference type="InterPro" id="IPR001331">
    <property type="entry name" value="GDS_CDC24_CS"/>
</dbReference>
<dbReference type="Proteomes" id="UP000001593">
    <property type="component" value="Unassembled WGS sequence"/>
</dbReference>
<dbReference type="SUPFAM" id="SSF52266">
    <property type="entry name" value="SGNH hydrolase"/>
    <property type="match status" value="1"/>
</dbReference>
<dbReference type="Pfam" id="PF00657">
    <property type="entry name" value="Lipase_GDSL"/>
    <property type="match status" value="1"/>
</dbReference>
<dbReference type="InterPro" id="IPR001087">
    <property type="entry name" value="GDSL"/>
</dbReference>
<dbReference type="PANTHER" id="PTHR12673:SF159">
    <property type="entry name" value="LD03170P"/>
    <property type="match status" value="1"/>
</dbReference>
<name>A7RJR9_NEMVE</name>
<dbReference type="PROSITE" id="PS50010">
    <property type="entry name" value="DH_2"/>
    <property type="match status" value="1"/>
</dbReference>
<sequence>MHRLVNAIGMHNTTSKLVFLLKFPLAFFNQIYILKLDKNSEGLIPISPFSFETPPPLPAKQVRTARLIDLDDKPQVAKPCPLSPVEGDLPPELPAKHRDRWSTSFQSDLNHNSSIELENENGIRNEESQSYDHNSPISKLDEQCASTSQESIEKAELMNFGKGIKRNEEHRNSTVGASSFMGLQLLQSKDSSEDTAEKRRTRAAEELLTSEMSYFSGLNMLISNYLSPLRESHIISDDDIKRIFSNVESHPDYGNLKEAQAKAQKFSYLKLFEPYFNSRNKGNEVKSKLEKNNEKFRLISTRTKNGQTLNSLLLMPIQRIPRYELLLKELVKRTDEIITSGWSGKTTTDLETHLRKELRKKSFDIGIILAGTNDLGVKEPEEGKPLFGRIKYLHELFLKHNKNTKTVALTLPETGYELSVTWVREKRKNVNEMLKAYSDESAGRVVLCDFAEEFPRERLCEEELNKFWDDGLHLTPQGYDRMAEIIFDALRPLLL</sequence>
<organism evidence="3 4">
    <name type="scientific">Nematostella vectensis</name>
    <name type="common">Starlet sea anemone</name>
    <dbReference type="NCBI Taxonomy" id="45351"/>
    <lineage>
        <taxon>Eukaryota</taxon>
        <taxon>Metazoa</taxon>
        <taxon>Cnidaria</taxon>
        <taxon>Anthozoa</taxon>
        <taxon>Hexacorallia</taxon>
        <taxon>Actiniaria</taxon>
        <taxon>Edwardsiidae</taxon>
        <taxon>Nematostella</taxon>
    </lineage>
</organism>
<dbReference type="InParanoid" id="A7RJR9"/>
<reference evidence="3 4" key="1">
    <citation type="journal article" date="2007" name="Science">
        <title>Sea anemone genome reveals ancestral eumetazoan gene repertoire and genomic organization.</title>
        <authorList>
            <person name="Putnam N.H."/>
            <person name="Srivastava M."/>
            <person name="Hellsten U."/>
            <person name="Dirks B."/>
            <person name="Chapman J."/>
            <person name="Salamov A."/>
            <person name="Terry A."/>
            <person name="Shapiro H."/>
            <person name="Lindquist E."/>
            <person name="Kapitonov V.V."/>
            <person name="Jurka J."/>
            <person name="Genikhovich G."/>
            <person name="Grigoriev I.V."/>
            <person name="Lucas S.M."/>
            <person name="Steele R.E."/>
            <person name="Finnerty J.R."/>
            <person name="Technau U."/>
            <person name="Martindale M.Q."/>
            <person name="Rokhsar D.S."/>
        </authorList>
    </citation>
    <scope>NUCLEOTIDE SEQUENCE [LARGE SCALE GENOMIC DNA]</scope>
    <source>
        <strain evidence="4">CH2 X CH6</strain>
    </source>
</reference>
<dbReference type="GO" id="GO:0005085">
    <property type="term" value="F:guanyl-nucleotide exchange factor activity"/>
    <property type="evidence" value="ECO:0000318"/>
    <property type="project" value="GO_Central"/>
</dbReference>
<dbReference type="Gene3D" id="3.40.50.1110">
    <property type="entry name" value="SGNH hydrolase"/>
    <property type="match status" value="1"/>
</dbReference>
<keyword evidence="4" id="KW-1185">Reference proteome</keyword>
<evidence type="ECO:0000313" key="3">
    <source>
        <dbReference type="EMBL" id="EDO48317.1"/>
    </source>
</evidence>
<dbReference type="PROSITE" id="PS00741">
    <property type="entry name" value="DH_1"/>
    <property type="match status" value="1"/>
</dbReference>
<gene>
    <name evidence="3" type="ORF">NEMVEDRAFT_v1g238793</name>
</gene>
<proteinExistence type="predicted"/>
<protein>
    <recommendedName>
        <fullName evidence="2">DH domain-containing protein</fullName>
    </recommendedName>
</protein>
<evidence type="ECO:0000256" key="1">
    <source>
        <dbReference type="SAM" id="MobiDB-lite"/>
    </source>
</evidence>
<dbReference type="Pfam" id="PF00621">
    <property type="entry name" value="RhoGEF"/>
    <property type="match status" value="1"/>
</dbReference>
<dbReference type="PANTHER" id="PTHR12673">
    <property type="entry name" value="FACIOGENITAL DYSPLASIA PROTEIN"/>
    <property type="match status" value="1"/>
</dbReference>
<feature type="compositionally biased region" description="Polar residues" evidence="1">
    <location>
        <begin position="102"/>
        <end position="116"/>
    </location>
</feature>
<dbReference type="AlphaFoldDB" id="A7RJR9"/>
<dbReference type="InterPro" id="IPR035899">
    <property type="entry name" value="DBL_dom_sf"/>
</dbReference>
<feature type="region of interest" description="Disordered" evidence="1">
    <location>
        <begin position="127"/>
        <end position="149"/>
    </location>
</feature>
<dbReference type="Gene3D" id="1.20.900.10">
    <property type="entry name" value="Dbl homology (DH) domain"/>
    <property type="match status" value="1"/>
</dbReference>